<dbReference type="NCBIfam" id="TIGR00556">
    <property type="entry name" value="pantethn_trn"/>
    <property type="match status" value="1"/>
</dbReference>
<dbReference type="AlphaFoldDB" id="E7FPG5"/>
<keyword evidence="4 8" id="KW-0276">Fatty acid metabolism</keyword>
<comment type="subcellular location">
    <subcellularLocation>
        <location evidence="8">Cytoplasm</location>
    </subcellularLocation>
</comment>
<dbReference type="GO" id="GO:0005737">
    <property type="term" value="C:cytoplasm"/>
    <property type="evidence" value="ECO:0007669"/>
    <property type="project" value="UniProtKB-SubCell"/>
</dbReference>
<evidence type="ECO:0000256" key="7">
    <source>
        <dbReference type="ARBA" id="ARBA00023160"/>
    </source>
</evidence>
<feature type="binding site" evidence="8">
    <location>
        <position position="65"/>
    </location>
    <ligand>
        <name>Mg(2+)</name>
        <dbReference type="ChEBI" id="CHEBI:18420"/>
    </ligand>
</feature>
<evidence type="ECO:0000256" key="5">
    <source>
        <dbReference type="ARBA" id="ARBA00022842"/>
    </source>
</evidence>
<evidence type="ECO:0000256" key="4">
    <source>
        <dbReference type="ARBA" id="ARBA00022832"/>
    </source>
</evidence>
<dbReference type="Proteomes" id="UP000004099">
    <property type="component" value="Unassembled WGS sequence"/>
</dbReference>
<dbReference type="InterPro" id="IPR002582">
    <property type="entry name" value="ACPS"/>
</dbReference>
<keyword evidence="6 8" id="KW-0443">Lipid metabolism</keyword>
<dbReference type="GO" id="GO:0006633">
    <property type="term" value="P:fatty acid biosynthetic process"/>
    <property type="evidence" value="ECO:0007669"/>
    <property type="project" value="UniProtKB-UniRule"/>
</dbReference>
<dbReference type="EMBL" id="ACGS02000028">
    <property type="protein sequence ID" value="EFZ35080.1"/>
    <property type="molecule type" value="Genomic_DNA"/>
</dbReference>
<sequence length="128" mass="14256">MVVLEGKMIYGLGIDLTDIDRIRQAQAKRQTFAGKVLTPGELEVFERLNDKRRFEYLAGRFSAKESYGKALGTGIGKEVSFQGIEILNDALGNPYVNSHPKQDELIAHVSISHTDTCVMTEVILESKK</sequence>
<dbReference type="SUPFAM" id="SSF56214">
    <property type="entry name" value="4'-phosphopantetheinyl transferase"/>
    <property type="match status" value="1"/>
</dbReference>
<feature type="binding site" evidence="8">
    <location>
        <position position="15"/>
    </location>
    <ligand>
        <name>Mg(2+)</name>
        <dbReference type="ChEBI" id="CHEBI:18420"/>
    </ligand>
</feature>
<evidence type="ECO:0000256" key="3">
    <source>
        <dbReference type="ARBA" id="ARBA00022723"/>
    </source>
</evidence>
<evidence type="ECO:0000256" key="1">
    <source>
        <dbReference type="ARBA" id="ARBA00022516"/>
    </source>
</evidence>
<dbReference type="InterPro" id="IPR037143">
    <property type="entry name" value="4-PPantetheinyl_Trfase_dom_sf"/>
</dbReference>
<dbReference type="EC" id="2.7.8.7" evidence="8"/>
<dbReference type="NCBIfam" id="TIGR00516">
    <property type="entry name" value="acpS"/>
    <property type="match status" value="1"/>
</dbReference>
<keyword evidence="8" id="KW-0963">Cytoplasm</keyword>
<comment type="caution">
    <text evidence="10">The sequence shown here is derived from an EMBL/GenBank/DDBJ whole genome shotgun (WGS) entry which is preliminary data.</text>
</comment>
<reference evidence="10 11" key="1">
    <citation type="submission" date="2011-01" db="EMBL/GenBank/DDBJ databases">
        <authorList>
            <person name="Muzny D."/>
            <person name="Qin X."/>
            <person name="Buhay C."/>
            <person name="Dugan-Rocha S."/>
            <person name="Ding Y."/>
            <person name="Chen G."/>
            <person name="Hawes A."/>
            <person name="Holder M."/>
            <person name="Jhangiani S."/>
            <person name="Johnson A."/>
            <person name="Khan Z."/>
            <person name="Li Z."/>
            <person name="Liu W."/>
            <person name="Liu X."/>
            <person name="Perez L."/>
            <person name="Shen H."/>
            <person name="Wang Q."/>
            <person name="Watt J."/>
            <person name="Xi L."/>
            <person name="Xin Y."/>
            <person name="Zhou J."/>
            <person name="Deng J."/>
            <person name="Jiang H."/>
            <person name="Liu Y."/>
            <person name="Qu J."/>
            <person name="Song X.-Z."/>
            <person name="Zhang L."/>
            <person name="Villasana D."/>
            <person name="Johnson A."/>
            <person name="Liu J."/>
            <person name="Liyanage D."/>
            <person name="Lorensuhewa L."/>
            <person name="Robinson T."/>
            <person name="Song A."/>
            <person name="Song B.-B."/>
            <person name="Dinh H."/>
            <person name="Thornton R."/>
            <person name="Coyle M."/>
            <person name="Francisco L."/>
            <person name="Jackson L."/>
            <person name="Javaid M."/>
            <person name="Korchina V."/>
            <person name="Kovar C."/>
            <person name="Mata R."/>
            <person name="Mathew T."/>
            <person name="Ngo R."/>
            <person name="Nguyen L."/>
            <person name="Nguyen N."/>
            <person name="Okwuonu G."/>
            <person name="Ongeri F."/>
            <person name="Pham C."/>
            <person name="Simmons D."/>
            <person name="Wilczek-Boney K."/>
            <person name="Hale W."/>
            <person name="Jakkamsetti A."/>
            <person name="Pham P."/>
            <person name="Ruth R."/>
            <person name="San Lucas F."/>
            <person name="Warren J."/>
            <person name="Zhang J."/>
            <person name="Zhao Z."/>
            <person name="Zhou C."/>
            <person name="Zhu D."/>
            <person name="Lee S."/>
            <person name="Bess C."/>
            <person name="Blankenburg K."/>
            <person name="Forbes L."/>
            <person name="Fu Q."/>
            <person name="Gubbala S."/>
            <person name="Hirani K."/>
            <person name="Jayaseelan J.C."/>
            <person name="Lara F."/>
            <person name="Munidasa M."/>
            <person name="Palculict T."/>
            <person name="Patil S."/>
            <person name="Pu L.-L."/>
            <person name="Saada N."/>
            <person name="Tang L."/>
            <person name="Weissenberger G."/>
            <person name="Zhu Y."/>
            <person name="Hemphill L."/>
            <person name="Shang Y."/>
            <person name="Youmans B."/>
            <person name="Ayvaz T."/>
            <person name="Ross M."/>
            <person name="Santibanez J."/>
            <person name="Aqrawi P."/>
            <person name="Gross S."/>
            <person name="Joshi V."/>
            <person name="Fowler G."/>
            <person name="Nazareth L."/>
            <person name="Reid J."/>
            <person name="Worley K."/>
            <person name="Petrosino J."/>
            <person name="Highlander S."/>
            <person name="Gibbs R."/>
        </authorList>
    </citation>
    <scope>NUCLEOTIDE SEQUENCE [LARGE SCALE GENOMIC DNA]</scope>
    <source>
        <strain evidence="10 11">ATCC 25644</strain>
    </source>
</reference>
<comment type="cofactor">
    <cofactor evidence="8">
        <name>Mg(2+)</name>
        <dbReference type="ChEBI" id="CHEBI:18420"/>
    </cofactor>
</comment>
<dbReference type="GO" id="GO:0008897">
    <property type="term" value="F:holo-[acyl-carrier-protein] synthase activity"/>
    <property type="evidence" value="ECO:0007669"/>
    <property type="project" value="UniProtKB-UniRule"/>
</dbReference>
<keyword evidence="5 8" id="KW-0460">Magnesium</keyword>
<evidence type="ECO:0000259" key="9">
    <source>
        <dbReference type="Pfam" id="PF01648"/>
    </source>
</evidence>
<protein>
    <recommendedName>
        <fullName evidence="8">Holo-[acyl-carrier-protein] synthase</fullName>
        <shortName evidence="8">Holo-ACP synthase</shortName>
        <ecNumber evidence="8">2.7.8.7</ecNumber>
    </recommendedName>
    <alternativeName>
        <fullName evidence="8">4'-phosphopantetheinyl transferase AcpS</fullName>
    </alternativeName>
</protein>
<accession>E7FPG5</accession>
<evidence type="ECO:0000313" key="10">
    <source>
        <dbReference type="EMBL" id="EFZ35080.1"/>
    </source>
</evidence>
<gene>
    <name evidence="8 10" type="primary">acpS</name>
    <name evidence="10" type="ORF">HMPREF0542_10792</name>
</gene>
<evidence type="ECO:0000256" key="8">
    <source>
        <dbReference type="HAMAP-Rule" id="MF_00101"/>
    </source>
</evidence>
<name>E7FPG5_9LACO</name>
<dbReference type="HAMAP" id="MF_00101">
    <property type="entry name" value="AcpS"/>
    <property type="match status" value="1"/>
</dbReference>
<evidence type="ECO:0000256" key="2">
    <source>
        <dbReference type="ARBA" id="ARBA00022679"/>
    </source>
</evidence>
<proteinExistence type="inferred from homology"/>
<feature type="domain" description="4'-phosphopantetheinyl transferase" evidence="9">
    <location>
        <begin position="11"/>
        <end position="113"/>
    </location>
</feature>
<keyword evidence="7 8" id="KW-0275">Fatty acid biosynthesis</keyword>
<keyword evidence="2 8" id="KW-0808">Transferase</keyword>
<keyword evidence="1 8" id="KW-0444">Lipid biosynthesis</keyword>
<comment type="function">
    <text evidence="8">Transfers the 4'-phosphopantetheine moiety from coenzyme A to a Ser of acyl-carrier-protein.</text>
</comment>
<dbReference type="Gene3D" id="3.90.470.20">
    <property type="entry name" value="4'-phosphopantetheinyl transferase domain"/>
    <property type="match status" value="1"/>
</dbReference>
<keyword evidence="3 8" id="KW-0479">Metal-binding</keyword>
<evidence type="ECO:0000313" key="11">
    <source>
        <dbReference type="Proteomes" id="UP000004099"/>
    </source>
</evidence>
<dbReference type="InterPro" id="IPR004568">
    <property type="entry name" value="Ppantetheine-prot_Trfase_dom"/>
</dbReference>
<comment type="catalytic activity">
    <reaction evidence="8">
        <text>apo-[ACP] + CoA = holo-[ACP] + adenosine 3',5'-bisphosphate + H(+)</text>
        <dbReference type="Rhea" id="RHEA:12068"/>
        <dbReference type="Rhea" id="RHEA-COMP:9685"/>
        <dbReference type="Rhea" id="RHEA-COMP:9690"/>
        <dbReference type="ChEBI" id="CHEBI:15378"/>
        <dbReference type="ChEBI" id="CHEBI:29999"/>
        <dbReference type="ChEBI" id="CHEBI:57287"/>
        <dbReference type="ChEBI" id="CHEBI:58343"/>
        <dbReference type="ChEBI" id="CHEBI:64479"/>
        <dbReference type="EC" id="2.7.8.7"/>
    </reaction>
</comment>
<comment type="similarity">
    <text evidence="8">Belongs to the P-Pant transferase superfamily. AcpS family.</text>
</comment>
<dbReference type="GO" id="GO:0000287">
    <property type="term" value="F:magnesium ion binding"/>
    <property type="evidence" value="ECO:0007669"/>
    <property type="project" value="UniProtKB-UniRule"/>
</dbReference>
<dbReference type="Pfam" id="PF01648">
    <property type="entry name" value="ACPS"/>
    <property type="match status" value="1"/>
</dbReference>
<dbReference type="HOGENOM" id="CLU_089696_1_2_9"/>
<evidence type="ECO:0000256" key="6">
    <source>
        <dbReference type="ARBA" id="ARBA00023098"/>
    </source>
</evidence>
<dbReference type="InterPro" id="IPR008278">
    <property type="entry name" value="4-PPantetheinyl_Trfase_dom"/>
</dbReference>
<organism evidence="10 11">
    <name type="scientific">Ligilactobacillus ruminis ATCC 25644</name>
    <dbReference type="NCBI Taxonomy" id="525362"/>
    <lineage>
        <taxon>Bacteria</taxon>
        <taxon>Bacillati</taxon>
        <taxon>Bacillota</taxon>
        <taxon>Bacilli</taxon>
        <taxon>Lactobacillales</taxon>
        <taxon>Lactobacillaceae</taxon>
        <taxon>Ligilactobacillus</taxon>
    </lineage>
</organism>